<evidence type="ECO:0000313" key="2">
    <source>
        <dbReference type="EMBL" id="QDM56059.1"/>
    </source>
</evidence>
<evidence type="ECO:0000313" key="3">
    <source>
        <dbReference type="Proteomes" id="UP000320841"/>
    </source>
</evidence>
<dbReference type="GeneID" id="55618676"/>
<dbReference type="KEGG" id="vg:55618676"/>
<feature type="region of interest" description="Disordered" evidence="1">
    <location>
        <begin position="32"/>
        <end position="58"/>
    </location>
</feature>
<accession>A0A515MHD4</accession>
<name>A0A515MHD4_9CAUD</name>
<organism evidence="2 3">
    <name type="scientific">Rhodococcus phage Sleepyhead</name>
    <dbReference type="NCBI Taxonomy" id="2591131"/>
    <lineage>
        <taxon>Viruses</taxon>
        <taxon>Duplodnaviria</taxon>
        <taxon>Heunggongvirae</taxon>
        <taxon>Uroviricota</taxon>
        <taxon>Caudoviricetes</taxon>
        <taxon>Sleepyheadvirus</taxon>
        <taxon>Sleepyheadvirus sleepyhead</taxon>
    </lineage>
</organism>
<sequence length="58" mass="6049">MTEGPLSPEEKIRLGSMIGFLSTRSHAARVGLTQSADYSEGVRGGNATSAPDATDPRT</sequence>
<reference evidence="2 3" key="1">
    <citation type="submission" date="2019-05" db="EMBL/GenBank/DDBJ databases">
        <authorList>
            <person name="Andrick R."/>
            <person name="Dugal D."/>
            <person name="Kinney M."/>
            <person name="Taplin D."/>
            <person name="Molloy S.D."/>
            <person name="Garlena R.A."/>
            <person name="Russell D.A."/>
            <person name="Pope W.H."/>
            <person name="Jacobs-Sera D."/>
            <person name="Hatfull G.F."/>
        </authorList>
    </citation>
    <scope>NUCLEOTIDE SEQUENCE [LARGE SCALE GENOMIC DNA]</scope>
</reference>
<dbReference type="EMBL" id="MK967380">
    <property type="protein sequence ID" value="QDM56059.1"/>
    <property type="molecule type" value="Genomic_DNA"/>
</dbReference>
<proteinExistence type="predicted"/>
<dbReference type="Proteomes" id="UP000320841">
    <property type="component" value="Segment"/>
</dbReference>
<evidence type="ECO:0000256" key="1">
    <source>
        <dbReference type="SAM" id="MobiDB-lite"/>
    </source>
</evidence>
<dbReference type="RefSeq" id="YP_009848258.1">
    <property type="nucleotide sequence ID" value="NC_048782.1"/>
</dbReference>
<keyword evidence="3" id="KW-1185">Reference proteome</keyword>
<protein>
    <submittedName>
        <fullName evidence="2">Uncharacterized protein</fullName>
    </submittedName>
</protein>
<gene>
    <name evidence="2" type="primary">44</name>
    <name evidence="2" type="ORF">SEA_SLEEPYHEAD_44</name>
</gene>